<feature type="region of interest" description="Disordered" evidence="2">
    <location>
        <begin position="290"/>
        <end position="321"/>
    </location>
</feature>
<feature type="coiled-coil region" evidence="1">
    <location>
        <begin position="517"/>
        <end position="544"/>
    </location>
</feature>
<dbReference type="EMBL" id="CP016808">
    <property type="protein sequence ID" value="ANY66682.1"/>
    <property type="molecule type" value="Genomic_DNA"/>
</dbReference>
<dbReference type="RefSeq" id="WP_099517964.1">
    <property type="nucleotide sequence ID" value="NZ_CP016808.1"/>
</dbReference>
<name>A0A1B2DG42_9BACL</name>
<proteinExistence type="predicted"/>
<reference evidence="3" key="1">
    <citation type="submission" date="2016-08" db="EMBL/GenBank/DDBJ databases">
        <title>Complete Genome Seqeunce of Paenibacillus sp. BIHB 4019 from tea rhizoplane.</title>
        <authorList>
            <person name="Thakur R."/>
            <person name="Swarnkar M.K."/>
            <person name="Gulati A."/>
        </authorList>
    </citation>
    <scope>NUCLEOTIDE SEQUENCE [LARGE SCALE GENOMIC DNA]</scope>
    <source>
        <strain evidence="3">BIHB4019</strain>
    </source>
</reference>
<keyword evidence="1" id="KW-0175">Coiled coil</keyword>
<sequence length="1055" mass="116006">MPTKENMIGENRPAQQNMEQEWLASQLKYSNVQRGKRGNTVYLTAADFTLTSEYLNDTTSNYVIHADTVCLSGELITKGKDITINARIISSEGKAVIDASGENPAISFTEKDHAEEGTGATNPGQSGTNGSDGKNGSDGYNGGAITLAAERFELKGELKLIANGGQGGRGENGGKGGTGKEGIKGIDYKINLFFDDDPTDGTDGGNGGNGGNAGASGDGGIGGDIVVGYVIPANEHYITMESEAGKAGEQAAPGKGESAGKGGQGGWFYYKKFVAGTSRGPSYYYARSERRAKDGKDGTNGKDGEYKEAATDGKPGRCGMNNDGKPASIDYTDFFGSFEVVHRSDASKLLVFDQRLMGSLEQKSLTLHKASIAYLASSEERLEEAAVLLSWLLKTMPNADWFEELRYAALHEVHDDEEHRFEDFKIHMLEVSLQWLALRNKAAILIAQLSQGLDYFGHPWNWVPLMPFDRYLELGGNLITAAQQAEDLYKDYLNVQGNQDRQVGVIKDALAQSSDKAVDIKKRREVLVKERDELKHNIDAMLKDVHSKGDELQKKATDFVEALKNELRVESLKITVDIVVTCVSLATGVAPVVGALKVGGALRSAISNLATEGKTIVIDEAFKSDKTIKKEKKEKEKELSKSLDSVKKTAAAGRALWENGGGLIDLTKQMNNAQKEFGYNTTLMTMSREEFEEMLKPVYSKVPEKAGEYRKVFYEFLNVVEDYQNKTSAYSAYFLEEEKLSAELIELHANEDRLRQNLGDGMDASLPLFHNYIFERFSQARLALIDFLYQEYQAYRYMTLGDDRFPKIKDSHVAELSGIHADVVVKLKNMLNAADSAIQPFENIKFIFKEETFPEQFAALRTGDAAVFSLSLDNPLIRSKIAGKAHMMVSGCRVVLPGARETDGEVYVDFMHSGSSTFLDREARRHDFIHKSSLGLYQYEVNLQPHGEKLSFMAGGVVGDGRTRIMPGLLSVWSIKVPTVDLAGMSINEGVDLNNVNRIEMMVEGKAEAYASQRTNDRLKGFVVSKPNVDNAGDSELFAAAPIEEQEIRYTVIEL</sequence>
<dbReference type="AlphaFoldDB" id="A0A1B2DG42"/>
<feature type="region of interest" description="Disordered" evidence="2">
    <location>
        <begin position="110"/>
        <end position="138"/>
    </location>
</feature>
<organism evidence="3">
    <name type="scientific">Paenibacillus sp. BIHB 4019</name>
    <dbReference type="NCBI Taxonomy" id="1870819"/>
    <lineage>
        <taxon>Bacteria</taxon>
        <taxon>Bacillati</taxon>
        <taxon>Bacillota</taxon>
        <taxon>Bacilli</taxon>
        <taxon>Bacillales</taxon>
        <taxon>Paenibacillaceae</taxon>
        <taxon>Paenibacillus</taxon>
    </lineage>
</organism>
<accession>A0A1B2DG42</accession>
<feature type="compositionally biased region" description="Gly residues" evidence="2">
    <location>
        <begin position="202"/>
        <end position="215"/>
    </location>
</feature>
<gene>
    <name evidence="3" type="ORF">BBD42_09570</name>
</gene>
<feature type="region of interest" description="Disordered" evidence="2">
    <location>
        <begin position="195"/>
        <end position="215"/>
    </location>
</feature>
<evidence type="ECO:0000256" key="1">
    <source>
        <dbReference type="SAM" id="Coils"/>
    </source>
</evidence>
<feature type="compositionally biased region" description="Polar residues" evidence="2">
    <location>
        <begin position="119"/>
        <end position="134"/>
    </location>
</feature>
<evidence type="ECO:0000256" key="2">
    <source>
        <dbReference type="SAM" id="MobiDB-lite"/>
    </source>
</evidence>
<feature type="compositionally biased region" description="Basic and acidic residues" evidence="2">
    <location>
        <begin position="290"/>
        <end position="315"/>
    </location>
</feature>
<evidence type="ECO:0000313" key="3">
    <source>
        <dbReference type="EMBL" id="ANY66682.1"/>
    </source>
</evidence>
<protein>
    <submittedName>
        <fullName evidence="3">Uncharacterized protein</fullName>
    </submittedName>
</protein>